<reference evidence="7" key="2">
    <citation type="submission" date="2020-09" db="EMBL/GenBank/DDBJ databases">
        <authorList>
            <person name="Sun Q."/>
            <person name="Ohkuma M."/>
        </authorList>
    </citation>
    <scope>NUCLEOTIDE SEQUENCE</scope>
    <source>
        <strain evidence="7">JCM 14371</strain>
    </source>
</reference>
<feature type="transmembrane region" description="Helical" evidence="6">
    <location>
        <begin position="22"/>
        <end position="44"/>
    </location>
</feature>
<evidence type="ECO:0000256" key="6">
    <source>
        <dbReference type="SAM" id="Phobius"/>
    </source>
</evidence>
<keyword evidence="8" id="KW-1185">Reference proteome</keyword>
<proteinExistence type="predicted"/>
<organism evidence="7 8">
    <name type="scientific">Deinococcus aquiradiocola</name>
    <dbReference type="NCBI Taxonomy" id="393059"/>
    <lineage>
        <taxon>Bacteria</taxon>
        <taxon>Thermotogati</taxon>
        <taxon>Deinococcota</taxon>
        <taxon>Deinococci</taxon>
        <taxon>Deinococcales</taxon>
        <taxon>Deinococcaceae</taxon>
        <taxon>Deinococcus</taxon>
    </lineage>
</organism>
<evidence type="ECO:0000256" key="5">
    <source>
        <dbReference type="ARBA" id="ARBA00023136"/>
    </source>
</evidence>
<dbReference type="AlphaFoldDB" id="A0A917UMJ0"/>
<sequence>MRVPASPAPDQYHVRLRGMGTLLHGMLLGFAVAAPVGPLGVLCIQRTLASGWWAGMLAGLGTATADAVYGLLAVSGATLVTHKLIAQQAWIRLFGGLLLLVFAVTALRTRTAASAAAVRPQGPLSLYASTFLLTLTSPLTILSFVAVVASAGIAGDGRAGAVLVLGFFLGSASWWALLSGVVSVVRHRLSSRALRAVNVGSGMVLLAFALYAVVTGLLLVRA</sequence>
<dbReference type="Pfam" id="PF01810">
    <property type="entry name" value="LysE"/>
    <property type="match status" value="1"/>
</dbReference>
<evidence type="ECO:0000256" key="4">
    <source>
        <dbReference type="ARBA" id="ARBA00022989"/>
    </source>
</evidence>
<evidence type="ECO:0000256" key="2">
    <source>
        <dbReference type="ARBA" id="ARBA00022475"/>
    </source>
</evidence>
<protein>
    <submittedName>
        <fullName evidence="7">Lysine transporter LysE</fullName>
    </submittedName>
</protein>
<evidence type="ECO:0000256" key="3">
    <source>
        <dbReference type="ARBA" id="ARBA00022692"/>
    </source>
</evidence>
<feature type="transmembrane region" description="Helical" evidence="6">
    <location>
        <begin position="89"/>
        <end position="107"/>
    </location>
</feature>
<keyword evidence="4 6" id="KW-1133">Transmembrane helix</keyword>
<name>A0A917UMJ0_9DEIO</name>
<dbReference type="PANTHER" id="PTHR30086">
    <property type="entry name" value="ARGININE EXPORTER PROTEIN ARGO"/>
    <property type="match status" value="1"/>
</dbReference>
<evidence type="ECO:0000313" key="7">
    <source>
        <dbReference type="EMBL" id="GGJ68168.1"/>
    </source>
</evidence>
<feature type="transmembrane region" description="Helical" evidence="6">
    <location>
        <begin position="128"/>
        <end position="153"/>
    </location>
</feature>
<gene>
    <name evidence="7" type="ORF">GCM10008939_10660</name>
</gene>
<dbReference type="GO" id="GO:0005886">
    <property type="term" value="C:plasma membrane"/>
    <property type="evidence" value="ECO:0007669"/>
    <property type="project" value="UniProtKB-SubCell"/>
</dbReference>
<feature type="transmembrane region" description="Helical" evidence="6">
    <location>
        <begin position="56"/>
        <end position="77"/>
    </location>
</feature>
<dbReference type="Proteomes" id="UP000635726">
    <property type="component" value="Unassembled WGS sequence"/>
</dbReference>
<dbReference type="EMBL" id="BMOE01000002">
    <property type="protein sequence ID" value="GGJ68168.1"/>
    <property type="molecule type" value="Genomic_DNA"/>
</dbReference>
<dbReference type="GO" id="GO:0015171">
    <property type="term" value="F:amino acid transmembrane transporter activity"/>
    <property type="evidence" value="ECO:0007669"/>
    <property type="project" value="TreeGrafter"/>
</dbReference>
<feature type="transmembrane region" description="Helical" evidence="6">
    <location>
        <begin position="197"/>
        <end position="220"/>
    </location>
</feature>
<comment type="subcellular location">
    <subcellularLocation>
        <location evidence="1">Cell membrane</location>
        <topology evidence="1">Multi-pass membrane protein</topology>
    </subcellularLocation>
</comment>
<comment type="caution">
    <text evidence="7">The sequence shown here is derived from an EMBL/GenBank/DDBJ whole genome shotgun (WGS) entry which is preliminary data.</text>
</comment>
<accession>A0A917UMJ0</accession>
<feature type="transmembrane region" description="Helical" evidence="6">
    <location>
        <begin position="159"/>
        <end position="185"/>
    </location>
</feature>
<keyword evidence="2" id="KW-1003">Cell membrane</keyword>
<evidence type="ECO:0000313" key="8">
    <source>
        <dbReference type="Proteomes" id="UP000635726"/>
    </source>
</evidence>
<keyword evidence="5 6" id="KW-0472">Membrane</keyword>
<dbReference type="InterPro" id="IPR001123">
    <property type="entry name" value="LeuE-type"/>
</dbReference>
<keyword evidence="3 6" id="KW-0812">Transmembrane</keyword>
<evidence type="ECO:0000256" key="1">
    <source>
        <dbReference type="ARBA" id="ARBA00004651"/>
    </source>
</evidence>
<reference evidence="7" key="1">
    <citation type="journal article" date="2014" name="Int. J. Syst. Evol. Microbiol.">
        <title>Complete genome sequence of Corynebacterium casei LMG S-19264T (=DSM 44701T), isolated from a smear-ripened cheese.</title>
        <authorList>
            <consortium name="US DOE Joint Genome Institute (JGI-PGF)"/>
            <person name="Walter F."/>
            <person name="Albersmeier A."/>
            <person name="Kalinowski J."/>
            <person name="Ruckert C."/>
        </authorList>
    </citation>
    <scope>NUCLEOTIDE SEQUENCE</scope>
    <source>
        <strain evidence="7">JCM 14371</strain>
    </source>
</reference>
<dbReference type="PANTHER" id="PTHR30086:SF20">
    <property type="entry name" value="ARGININE EXPORTER PROTEIN ARGO-RELATED"/>
    <property type="match status" value="1"/>
</dbReference>